<dbReference type="InterPro" id="IPR008969">
    <property type="entry name" value="CarboxyPept-like_regulatory"/>
</dbReference>
<dbReference type="NCBIfam" id="TIGR04056">
    <property type="entry name" value="OMP_RagA_SusC"/>
    <property type="match status" value="1"/>
</dbReference>
<dbReference type="STRING" id="1220578.FPE01S_01_08570"/>
<proteinExistence type="inferred from homology"/>
<evidence type="ECO:0000259" key="12">
    <source>
        <dbReference type="Pfam" id="PF00593"/>
    </source>
</evidence>
<accession>A0A0E9MVR0</accession>
<evidence type="ECO:0000256" key="11">
    <source>
        <dbReference type="SAM" id="SignalP"/>
    </source>
</evidence>
<evidence type="ECO:0000259" key="13">
    <source>
        <dbReference type="Pfam" id="PF07715"/>
    </source>
</evidence>
<keyword evidence="14" id="KW-0675">Receptor</keyword>
<evidence type="ECO:0000256" key="5">
    <source>
        <dbReference type="ARBA" id="ARBA00023077"/>
    </source>
</evidence>
<dbReference type="AlphaFoldDB" id="A0A0E9MVR0"/>
<dbReference type="InterPro" id="IPR012910">
    <property type="entry name" value="Plug_dom"/>
</dbReference>
<dbReference type="InterPro" id="IPR000531">
    <property type="entry name" value="Beta-barrel_TonB"/>
</dbReference>
<dbReference type="SUPFAM" id="SSF56935">
    <property type="entry name" value="Porins"/>
    <property type="match status" value="1"/>
</dbReference>
<dbReference type="Pfam" id="PF00593">
    <property type="entry name" value="TonB_dep_Rec_b-barrel"/>
    <property type="match status" value="1"/>
</dbReference>
<dbReference type="Gene3D" id="2.170.130.10">
    <property type="entry name" value="TonB-dependent receptor, plug domain"/>
    <property type="match status" value="1"/>
</dbReference>
<dbReference type="SUPFAM" id="SSF49464">
    <property type="entry name" value="Carboxypeptidase regulatory domain-like"/>
    <property type="match status" value="1"/>
</dbReference>
<dbReference type="GO" id="GO:0009279">
    <property type="term" value="C:cell outer membrane"/>
    <property type="evidence" value="ECO:0007669"/>
    <property type="project" value="UniProtKB-SubCell"/>
</dbReference>
<feature type="domain" description="TonB-dependent receptor-like beta-barrel" evidence="12">
    <location>
        <begin position="446"/>
        <end position="1002"/>
    </location>
</feature>
<protein>
    <submittedName>
        <fullName evidence="14">Putative TonB-dependent receptor</fullName>
    </submittedName>
</protein>
<evidence type="ECO:0000313" key="15">
    <source>
        <dbReference type="Proteomes" id="UP000033121"/>
    </source>
</evidence>
<evidence type="ECO:0000256" key="8">
    <source>
        <dbReference type="PROSITE-ProRule" id="PRU01360"/>
    </source>
</evidence>
<dbReference type="Pfam" id="PF13715">
    <property type="entry name" value="CarbopepD_reg_2"/>
    <property type="match status" value="1"/>
</dbReference>
<evidence type="ECO:0000256" key="6">
    <source>
        <dbReference type="ARBA" id="ARBA00023136"/>
    </source>
</evidence>
<feature type="domain" description="TonB-dependent receptor plug" evidence="13">
    <location>
        <begin position="120"/>
        <end position="238"/>
    </location>
</feature>
<evidence type="ECO:0000256" key="7">
    <source>
        <dbReference type="ARBA" id="ARBA00023237"/>
    </source>
</evidence>
<evidence type="ECO:0000256" key="4">
    <source>
        <dbReference type="ARBA" id="ARBA00022692"/>
    </source>
</evidence>
<evidence type="ECO:0000256" key="1">
    <source>
        <dbReference type="ARBA" id="ARBA00004571"/>
    </source>
</evidence>
<gene>
    <name evidence="14" type="ORF">FPE01S_01_08570</name>
</gene>
<evidence type="ECO:0000256" key="2">
    <source>
        <dbReference type="ARBA" id="ARBA00022448"/>
    </source>
</evidence>
<dbReference type="EMBL" id="BBWV01000001">
    <property type="protein sequence ID" value="GAO41842.1"/>
    <property type="molecule type" value="Genomic_DNA"/>
</dbReference>
<dbReference type="Gene3D" id="2.60.40.1120">
    <property type="entry name" value="Carboxypeptidase-like, regulatory domain"/>
    <property type="match status" value="1"/>
</dbReference>
<dbReference type="InterPro" id="IPR023997">
    <property type="entry name" value="TonB-dep_OMP_SusC/RagA_CS"/>
</dbReference>
<dbReference type="InterPro" id="IPR037066">
    <property type="entry name" value="Plug_dom_sf"/>
</dbReference>
<dbReference type="InterPro" id="IPR036942">
    <property type="entry name" value="Beta-barrel_TonB_sf"/>
</dbReference>
<comment type="subcellular location">
    <subcellularLocation>
        <location evidence="1 8">Cell outer membrane</location>
        <topology evidence="1 8">Multi-pass membrane protein</topology>
    </subcellularLocation>
</comment>
<keyword evidence="5 9" id="KW-0798">TonB box</keyword>
<sequence>MYMHVTKKLAALLGCLWLLLAAVSVQGQTRQITGKVTDGKDGAPLIGATVTVKGTSQSVITGADGSFQLSVPSTAKTIVVSSVGFGTKEFAVSDNINVVLTTGDNSLSEVVVVGYGTKIKRDLTGSVAKVGAKELGNTPVTSFESALQGRAAGVQVQQQNGKLGQGINVKIRGSASVTAGNEPLYVIDGIPVTTRDLSSNGAPTSPLADINTNDIESIEILKDASSAAIYGSRGSNGVVLITTKKGKAGKSRIDFGFFAGKQKPTNKREFLNSQQYVDGFTDASVRAGKYDYKNYPGDWTDEQEAIDYYVGRAESAFTRFSAGNDDWKTAKVNTDWQEEAFQNAPIAQYDLSLSGGNEKTTFYMGGQYLDQTGIIARNSMKRYNGRLNIDHKFNNWLNIGTNLSFARTLNYRVSNDNAFSTPLQSVALSPITPTIDPRTGLLSGESDPDRADNPGGPNQNYPLYYNPMLSVKGAYYNTFVNRSLGNVYGQAQILKNLSFRSELGIDQLNQTEDAYYGPITERNTTYPKGGGFASADRIFNFNTNNFFRFAPVINEDNDLDAVAGMSFQKSNWYTQTATAEALPGNNYMKLVSAATKSDAVSSEQDFSFLSYFARANYKFKDRYLVAVSGRFDASSRFGPNNRWGFFPAASLGWIVSDENFLSESKVLSFLKLKASYGLTGNAEIGNYPWQKLWNGSGAYGSNPGQIPIQMANEDLKWETTASFDFGAEIGILNNRISFELDYYIRNTKDLLLNVELPGSSGYTSQLQNLGKLKNQGFEFTVNSDNIVTRDFRWSTNLNFSINRNKITDLKGQELGVGGYNRAREGEPIGVFVSREFAGADPANGDALYYKNTVLADGKRDRSTTNDYNEAEEVVIGSPNPDFIYGFRNNLTYRGIELDIFLQGVQGNQVYDGGGQYYSASFSNGYDNQTVDQLNAWKNPGDITMVPEARRGWANGTDPSSRYIMNGSYLRVKQLTLAYNLPQSIIKKAHLERVRVYARGQNLWTITDYKGWDPEVNADYQATNINQGVDFYSVPQAKVIVFGINIGL</sequence>
<name>A0A0E9MVR0_9BACT</name>
<keyword evidence="11" id="KW-0732">Signal</keyword>
<evidence type="ECO:0000256" key="3">
    <source>
        <dbReference type="ARBA" id="ARBA00022452"/>
    </source>
</evidence>
<evidence type="ECO:0000313" key="14">
    <source>
        <dbReference type="EMBL" id="GAO41842.1"/>
    </source>
</evidence>
<dbReference type="PROSITE" id="PS52016">
    <property type="entry name" value="TONB_DEPENDENT_REC_3"/>
    <property type="match status" value="1"/>
</dbReference>
<keyword evidence="3 8" id="KW-1134">Transmembrane beta strand</keyword>
<feature type="signal peptide" evidence="11">
    <location>
        <begin position="1"/>
        <end position="27"/>
    </location>
</feature>
<evidence type="ECO:0000256" key="10">
    <source>
        <dbReference type="SAM" id="MobiDB-lite"/>
    </source>
</evidence>
<keyword evidence="15" id="KW-1185">Reference proteome</keyword>
<organism evidence="14 15">
    <name type="scientific">Flavihumibacter petaseus NBRC 106054</name>
    <dbReference type="NCBI Taxonomy" id="1220578"/>
    <lineage>
        <taxon>Bacteria</taxon>
        <taxon>Pseudomonadati</taxon>
        <taxon>Bacteroidota</taxon>
        <taxon>Chitinophagia</taxon>
        <taxon>Chitinophagales</taxon>
        <taxon>Chitinophagaceae</taxon>
        <taxon>Flavihumibacter</taxon>
    </lineage>
</organism>
<dbReference type="Proteomes" id="UP000033121">
    <property type="component" value="Unassembled WGS sequence"/>
</dbReference>
<feature type="chain" id="PRO_5002429838" evidence="11">
    <location>
        <begin position="28"/>
        <end position="1047"/>
    </location>
</feature>
<dbReference type="InterPro" id="IPR023996">
    <property type="entry name" value="TonB-dep_OMP_SusC/RagA"/>
</dbReference>
<keyword evidence="7 8" id="KW-0998">Cell outer membrane</keyword>
<reference evidence="14 15" key="1">
    <citation type="submission" date="2015-04" db="EMBL/GenBank/DDBJ databases">
        <title>Whole genome shotgun sequence of Flavihumibacter petaseus NBRC 106054.</title>
        <authorList>
            <person name="Miyazawa S."/>
            <person name="Hosoyama A."/>
            <person name="Hashimoto M."/>
            <person name="Noguchi M."/>
            <person name="Tsuchikane K."/>
            <person name="Ohji S."/>
            <person name="Yamazoe A."/>
            <person name="Ichikawa N."/>
            <person name="Kimura A."/>
            <person name="Fujita N."/>
        </authorList>
    </citation>
    <scope>NUCLEOTIDE SEQUENCE [LARGE SCALE GENOMIC DNA]</scope>
    <source>
        <strain evidence="14 15">NBRC 106054</strain>
    </source>
</reference>
<dbReference type="FunFam" id="2.170.130.10:FF:000008">
    <property type="entry name" value="SusC/RagA family TonB-linked outer membrane protein"/>
    <property type="match status" value="1"/>
</dbReference>
<keyword evidence="2 8" id="KW-0813">Transport</keyword>
<comment type="caution">
    <text evidence="14">The sequence shown here is derived from an EMBL/GenBank/DDBJ whole genome shotgun (WGS) entry which is preliminary data.</text>
</comment>
<dbReference type="InterPro" id="IPR039426">
    <property type="entry name" value="TonB-dep_rcpt-like"/>
</dbReference>
<comment type="similarity">
    <text evidence="8 9">Belongs to the TonB-dependent receptor family.</text>
</comment>
<keyword evidence="6 8" id="KW-0472">Membrane</keyword>
<keyword evidence="4 8" id="KW-0812">Transmembrane</keyword>
<dbReference type="Pfam" id="PF07715">
    <property type="entry name" value="Plug"/>
    <property type="match status" value="1"/>
</dbReference>
<dbReference type="Gene3D" id="2.40.170.20">
    <property type="entry name" value="TonB-dependent receptor, beta-barrel domain"/>
    <property type="match status" value="1"/>
</dbReference>
<evidence type="ECO:0000256" key="9">
    <source>
        <dbReference type="RuleBase" id="RU003357"/>
    </source>
</evidence>
<dbReference type="NCBIfam" id="TIGR04057">
    <property type="entry name" value="SusC_RagA_signa"/>
    <property type="match status" value="1"/>
</dbReference>
<feature type="region of interest" description="Disordered" evidence="10">
    <location>
        <begin position="437"/>
        <end position="459"/>
    </location>
</feature>